<dbReference type="OrthoDB" id="438291at2759"/>
<dbReference type="CDD" id="cd04237">
    <property type="entry name" value="AAK_NAGS-ABP"/>
    <property type="match status" value="1"/>
</dbReference>
<dbReference type="Proteomes" id="UP000091857">
    <property type="component" value="Chromosome 13"/>
</dbReference>
<evidence type="ECO:0000256" key="4">
    <source>
        <dbReference type="ARBA" id="ARBA00022571"/>
    </source>
</evidence>
<dbReference type="PROSITE" id="PS51186">
    <property type="entry name" value="GNAT"/>
    <property type="match status" value="1"/>
</dbReference>
<accession>A0A2C9URY7</accession>
<dbReference type="GO" id="GO:0004358">
    <property type="term" value="F:L-glutamate N-acetyltransferase activity, acting on acetyl-L-ornithine as donor"/>
    <property type="evidence" value="ECO:0000318"/>
    <property type="project" value="GO_Central"/>
</dbReference>
<dbReference type="HAMAP" id="MF_01105">
    <property type="entry name" value="N_acetyl_glu_synth"/>
    <property type="match status" value="1"/>
</dbReference>
<evidence type="ECO:0000256" key="6">
    <source>
        <dbReference type="ARBA" id="ARBA00022679"/>
    </source>
</evidence>
<evidence type="ECO:0000256" key="8">
    <source>
        <dbReference type="ARBA" id="ARBA00048372"/>
    </source>
</evidence>
<proteinExistence type="inferred from homology"/>
<comment type="similarity">
    <text evidence="2">Belongs to the acetyltransferase family. ArgA subfamily.</text>
</comment>
<dbReference type="UniPathway" id="UPA00068">
    <property type="reaction ID" value="UER00106"/>
</dbReference>
<dbReference type="PANTHER" id="PTHR30602">
    <property type="entry name" value="AMINO-ACID ACETYLTRANSFERASE"/>
    <property type="match status" value="1"/>
</dbReference>
<dbReference type="Gene3D" id="3.40.630.30">
    <property type="match status" value="1"/>
</dbReference>
<name>A0A2C9URY7_MANES</name>
<dbReference type="STRING" id="3983.A0A2C9URY7"/>
<dbReference type="SUPFAM" id="SSF53633">
    <property type="entry name" value="Carbamate kinase-like"/>
    <property type="match status" value="1"/>
</dbReference>
<dbReference type="InterPro" id="IPR001048">
    <property type="entry name" value="Asp/Glu/Uridylate_kinase"/>
</dbReference>
<dbReference type="CDD" id="cd04301">
    <property type="entry name" value="NAT_SF"/>
    <property type="match status" value="1"/>
</dbReference>
<comment type="pathway">
    <text evidence="1">Amino-acid biosynthesis; L-arginine biosynthesis; N(2)-acetyl-L-ornithine from L-glutamate: step 1/4.</text>
</comment>
<organism evidence="10 11">
    <name type="scientific">Manihot esculenta</name>
    <name type="common">Cassava</name>
    <name type="synonym">Jatropha manihot</name>
    <dbReference type="NCBI Taxonomy" id="3983"/>
    <lineage>
        <taxon>Eukaryota</taxon>
        <taxon>Viridiplantae</taxon>
        <taxon>Streptophyta</taxon>
        <taxon>Embryophyta</taxon>
        <taxon>Tracheophyta</taxon>
        <taxon>Spermatophyta</taxon>
        <taxon>Magnoliopsida</taxon>
        <taxon>eudicotyledons</taxon>
        <taxon>Gunneridae</taxon>
        <taxon>Pentapetalae</taxon>
        <taxon>rosids</taxon>
        <taxon>fabids</taxon>
        <taxon>Malpighiales</taxon>
        <taxon>Euphorbiaceae</taxon>
        <taxon>Crotonoideae</taxon>
        <taxon>Manihoteae</taxon>
        <taxon>Manihot</taxon>
    </lineage>
</organism>
<dbReference type="InterPro" id="IPR036393">
    <property type="entry name" value="AceGlu_kinase-like_sf"/>
</dbReference>
<evidence type="ECO:0000313" key="11">
    <source>
        <dbReference type="Proteomes" id="UP000091857"/>
    </source>
</evidence>
<evidence type="ECO:0000256" key="5">
    <source>
        <dbReference type="ARBA" id="ARBA00022605"/>
    </source>
</evidence>
<dbReference type="EMBL" id="CM004399">
    <property type="protein sequence ID" value="OAY33609.1"/>
    <property type="molecule type" value="Genomic_DNA"/>
</dbReference>
<sequence>MFSHGGLSRFLILLVYSAINLLSYTRFSFLPSSSSHCMAASCSIDCITLQNLPELSPGSLSPRHRFFLDSSIGTVQFHPQSRRPKRFDLAYNLWGKGNSLKRYVFNEAEAGATVEEEIYNSVEDRQFVRWFREAWPYLWAHRGGTFVVIISGEIISSPFLDPILKDIAFLHHLGIRFVLVPGTHVQIDNLLAERGHEPKYVGQYRITDSEALAASMEAAGKIRIMMEAKLSPGPSICNIRRHGDSSRLHDVGVSVASGNFLAAKRRGVVDGVDFGATGEVKKVDVTRMRERLDGGCIVLLSNLGYSSSGEVLNCNTYEVATACALAIGADKLICIIDGPILDESGHLIRFLAIDEADTLIRKRAKQSEIAAHYVKAVGKEDFTSLEHNDSVRVSLLSQNGKPLNGRHSATFQNGVGFDNGNGLWCGEQGFAIGGHERQSQLNGYLSELAAAAFVCKGGVQRVHLLDGTIGGVLLLELFKRDGMGTMVASDVYEGTRMARVTDLSGIKQIIQPLEDSGVLVQRTDEELLKALDSFVVVEREGQIIACAALFPFFEEKCAEVAAIAVSPECRGQGQGDKLLDYIEKKASSLNLEMLFLLTTRTADWFKRRGFSECSIDKIPEKRRKKINLSRNSKYYMKKLLPDTSGITVNRPLG</sequence>
<dbReference type="InterPro" id="IPR010167">
    <property type="entry name" value="NH2A_AcTrfase"/>
</dbReference>
<keyword evidence="4" id="KW-0055">Arginine biosynthesis</keyword>
<keyword evidence="7" id="KW-0012">Acyltransferase</keyword>
<gene>
    <name evidence="10" type="ORF">MANES_13G110800v8</name>
</gene>
<dbReference type="InterPro" id="IPR033719">
    <property type="entry name" value="NAGS_kin"/>
</dbReference>
<feature type="domain" description="N-acetyltransferase" evidence="9">
    <location>
        <begin position="493"/>
        <end position="641"/>
    </location>
</feature>
<dbReference type="Gramene" id="Manes.13G110800.1.v8.1">
    <property type="protein sequence ID" value="Manes.13G110800.1.v8.1.CDS"/>
    <property type="gene ID" value="Manes.13G110800.v8.1"/>
</dbReference>
<evidence type="ECO:0000313" key="10">
    <source>
        <dbReference type="EMBL" id="OAY33609.1"/>
    </source>
</evidence>
<dbReference type="PANTHER" id="PTHR30602:SF12">
    <property type="entry name" value="AMINO-ACID ACETYLTRANSFERASE NAGS1, CHLOROPLASTIC-RELATED"/>
    <property type="match status" value="1"/>
</dbReference>
<dbReference type="GO" id="GO:0005737">
    <property type="term" value="C:cytoplasm"/>
    <property type="evidence" value="ECO:0007669"/>
    <property type="project" value="InterPro"/>
</dbReference>
<evidence type="ECO:0000256" key="2">
    <source>
        <dbReference type="ARBA" id="ARBA00009145"/>
    </source>
</evidence>
<dbReference type="EC" id="2.3.1.1" evidence="3"/>
<dbReference type="NCBIfam" id="TIGR01890">
    <property type="entry name" value="N-Ac-Glu-synth"/>
    <property type="match status" value="1"/>
</dbReference>
<keyword evidence="5" id="KW-0028">Amino-acid biosynthesis</keyword>
<comment type="caution">
    <text evidence="10">The sequence shown here is derived from an EMBL/GenBank/DDBJ whole genome shotgun (WGS) entry which is preliminary data.</text>
</comment>
<keyword evidence="11" id="KW-1185">Reference proteome</keyword>
<evidence type="ECO:0000259" key="9">
    <source>
        <dbReference type="PROSITE" id="PS51186"/>
    </source>
</evidence>
<evidence type="ECO:0000256" key="3">
    <source>
        <dbReference type="ARBA" id="ARBA00012697"/>
    </source>
</evidence>
<dbReference type="InterPro" id="IPR000182">
    <property type="entry name" value="GNAT_dom"/>
</dbReference>
<dbReference type="Pfam" id="PF00696">
    <property type="entry name" value="AA_kinase"/>
    <property type="match status" value="1"/>
</dbReference>
<dbReference type="GO" id="GO:0006526">
    <property type="term" value="P:L-arginine biosynthetic process"/>
    <property type="evidence" value="ECO:0000318"/>
    <property type="project" value="GO_Central"/>
</dbReference>
<evidence type="ECO:0000256" key="7">
    <source>
        <dbReference type="ARBA" id="ARBA00023315"/>
    </source>
</evidence>
<dbReference type="Pfam" id="PF00583">
    <property type="entry name" value="Acetyltransf_1"/>
    <property type="match status" value="1"/>
</dbReference>
<protein>
    <recommendedName>
        <fullName evidence="3">amino-acid N-acetyltransferase</fullName>
        <ecNumber evidence="3">2.3.1.1</ecNumber>
    </recommendedName>
</protein>
<reference evidence="11" key="1">
    <citation type="journal article" date="2016" name="Nat. Biotechnol.">
        <title>Sequencing wild and cultivated cassava and related species reveals extensive interspecific hybridization and genetic diversity.</title>
        <authorList>
            <person name="Bredeson J.V."/>
            <person name="Lyons J.B."/>
            <person name="Prochnik S.E."/>
            <person name="Wu G.A."/>
            <person name="Ha C.M."/>
            <person name="Edsinger-Gonzales E."/>
            <person name="Grimwood J."/>
            <person name="Schmutz J."/>
            <person name="Rabbi I.Y."/>
            <person name="Egesi C."/>
            <person name="Nauluvula P."/>
            <person name="Lebot V."/>
            <person name="Ndunguru J."/>
            <person name="Mkamilo G."/>
            <person name="Bart R.S."/>
            <person name="Setter T.L."/>
            <person name="Gleadow R.M."/>
            <person name="Kulakow P."/>
            <person name="Ferguson M.E."/>
            <person name="Rounsley S."/>
            <person name="Rokhsar D.S."/>
        </authorList>
    </citation>
    <scope>NUCLEOTIDE SEQUENCE [LARGE SCALE GENOMIC DNA]</scope>
    <source>
        <strain evidence="11">cv. AM560-2</strain>
    </source>
</reference>
<comment type="catalytic activity">
    <reaction evidence="8">
        <text>L-glutamate + acetyl-CoA = N-acetyl-L-glutamate + CoA + H(+)</text>
        <dbReference type="Rhea" id="RHEA:24292"/>
        <dbReference type="ChEBI" id="CHEBI:15378"/>
        <dbReference type="ChEBI" id="CHEBI:29985"/>
        <dbReference type="ChEBI" id="CHEBI:44337"/>
        <dbReference type="ChEBI" id="CHEBI:57287"/>
        <dbReference type="ChEBI" id="CHEBI:57288"/>
        <dbReference type="EC" id="2.3.1.1"/>
    </reaction>
</comment>
<dbReference type="SUPFAM" id="SSF55729">
    <property type="entry name" value="Acyl-CoA N-acyltransferases (Nat)"/>
    <property type="match status" value="1"/>
</dbReference>
<dbReference type="InterPro" id="IPR016181">
    <property type="entry name" value="Acyl_CoA_acyltransferase"/>
</dbReference>
<dbReference type="Gene3D" id="3.40.1160.10">
    <property type="entry name" value="Acetylglutamate kinase-like"/>
    <property type="match status" value="1"/>
</dbReference>
<dbReference type="AlphaFoldDB" id="A0A2C9URY7"/>
<evidence type="ECO:0000256" key="1">
    <source>
        <dbReference type="ARBA" id="ARBA00004925"/>
    </source>
</evidence>
<dbReference type="GO" id="GO:0004042">
    <property type="term" value="F:L-glutamate N-acetyltransferase activity"/>
    <property type="evidence" value="ECO:0007669"/>
    <property type="project" value="InterPro"/>
</dbReference>
<keyword evidence="6" id="KW-0808">Transferase</keyword>